<dbReference type="UniPathway" id="UPA00115">
    <property type="reaction ID" value="UER00412"/>
</dbReference>
<evidence type="ECO:0000256" key="8">
    <source>
        <dbReference type="ARBA" id="ARBA00023064"/>
    </source>
</evidence>
<dbReference type="HAMAP" id="MF_00170">
    <property type="entry name" value="Rib_5P_isom_A"/>
    <property type="match status" value="1"/>
</dbReference>
<feature type="active site" description="Proton acceptor" evidence="11">
    <location>
        <position position="115"/>
    </location>
</feature>
<protein>
    <recommendedName>
        <fullName evidence="11">Ribose-5-phosphate isomerase A</fullName>
        <ecNumber evidence="11">5.3.1.6</ecNumber>
    </recommendedName>
    <alternativeName>
        <fullName evidence="11">Phosphoriboisomerase A</fullName>
        <shortName evidence="11">PRI</shortName>
    </alternativeName>
</protein>
<evidence type="ECO:0000256" key="7">
    <source>
        <dbReference type="ARBA" id="ARBA00022840"/>
    </source>
</evidence>
<comment type="similarity">
    <text evidence="3">Belongs to the gluconokinase GntK/GntV family.</text>
</comment>
<keyword evidence="6" id="KW-0418">Kinase</keyword>
<keyword evidence="7" id="KW-0067">ATP-binding</keyword>
<dbReference type="NCBIfam" id="NF001924">
    <property type="entry name" value="PRK00702.1"/>
    <property type="match status" value="1"/>
</dbReference>
<dbReference type="FunFam" id="3.40.50.1360:FF:000001">
    <property type="entry name" value="Ribose-5-phosphate isomerase A"/>
    <property type="match status" value="1"/>
</dbReference>
<comment type="catalytic activity">
    <reaction evidence="10">
        <text>D-gluconate + ATP = 6-phospho-D-gluconate + ADP + H(+)</text>
        <dbReference type="Rhea" id="RHEA:19433"/>
        <dbReference type="ChEBI" id="CHEBI:15378"/>
        <dbReference type="ChEBI" id="CHEBI:18391"/>
        <dbReference type="ChEBI" id="CHEBI:30616"/>
        <dbReference type="ChEBI" id="CHEBI:58759"/>
        <dbReference type="ChEBI" id="CHEBI:456216"/>
        <dbReference type="EC" id="2.7.1.12"/>
    </reaction>
</comment>
<dbReference type="InterPro" id="IPR027417">
    <property type="entry name" value="P-loop_NTPase"/>
</dbReference>
<dbReference type="CDD" id="cd01398">
    <property type="entry name" value="RPI_A"/>
    <property type="match status" value="1"/>
</dbReference>
<dbReference type="EC" id="5.3.1.6" evidence="11"/>
<dbReference type="GO" id="GO:0019521">
    <property type="term" value="P:D-gluconate metabolic process"/>
    <property type="evidence" value="ECO:0007669"/>
    <property type="project" value="UniProtKB-KW"/>
</dbReference>
<dbReference type="InterPro" id="IPR037171">
    <property type="entry name" value="NagB/RpiA_transferase-like"/>
</dbReference>
<evidence type="ECO:0000256" key="3">
    <source>
        <dbReference type="ARBA" id="ARBA00008420"/>
    </source>
</evidence>
<keyword evidence="13" id="KW-1185">Reference proteome</keyword>
<feature type="binding site" evidence="11">
    <location>
        <begin position="37"/>
        <end position="40"/>
    </location>
    <ligand>
        <name>substrate</name>
    </ligand>
</feature>
<comment type="subunit">
    <text evidence="11">Homodimer.</text>
</comment>
<comment type="function">
    <text evidence="11">Catalyzes the reversible conversion of ribose-5-phosphate to ribulose 5-phosphate.</text>
</comment>
<dbReference type="GO" id="GO:0046316">
    <property type="term" value="F:gluconokinase activity"/>
    <property type="evidence" value="ECO:0007669"/>
    <property type="project" value="UniProtKB-EC"/>
</dbReference>
<dbReference type="InterPro" id="IPR004788">
    <property type="entry name" value="Ribose5P_isomerase_type_A"/>
</dbReference>
<dbReference type="PANTHER" id="PTHR43748">
    <property type="entry name" value="RIBOSE-5-PHOSPHATE ISOMERASE 3, CHLOROPLASTIC-RELATED"/>
    <property type="match status" value="1"/>
</dbReference>
<dbReference type="GO" id="GO:0005524">
    <property type="term" value="F:ATP binding"/>
    <property type="evidence" value="ECO:0007669"/>
    <property type="project" value="UniProtKB-KW"/>
</dbReference>
<keyword evidence="5" id="KW-0547">Nucleotide-binding</keyword>
<evidence type="ECO:0000256" key="2">
    <source>
        <dbReference type="ARBA" id="ARBA00004761"/>
    </source>
</evidence>
<dbReference type="Gene3D" id="3.40.50.300">
    <property type="entry name" value="P-loop containing nucleotide triphosphate hydrolases"/>
    <property type="match status" value="1"/>
</dbReference>
<evidence type="ECO:0000256" key="6">
    <source>
        <dbReference type="ARBA" id="ARBA00022777"/>
    </source>
</evidence>
<dbReference type="SUPFAM" id="SSF52540">
    <property type="entry name" value="P-loop containing nucleoside triphosphate hydrolases"/>
    <property type="match status" value="1"/>
</dbReference>
<dbReference type="OrthoDB" id="5870696at2"/>
<feature type="binding site" evidence="11">
    <location>
        <position position="133"/>
    </location>
    <ligand>
        <name>substrate</name>
    </ligand>
</feature>
<evidence type="ECO:0000256" key="4">
    <source>
        <dbReference type="ARBA" id="ARBA00022679"/>
    </source>
</evidence>
<dbReference type="GO" id="GO:0009052">
    <property type="term" value="P:pentose-phosphate shunt, non-oxidative branch"/>
    <property type="evidence" value="ECO:0007669"/>
    <property type="project" value="UniProtKB-UniRule"/>
</dbReference>
<keyword evidence="8" id="KW-0311">Gluconate utilization</keyword>
<evidence type="ECO:0000313" key="13">
    <source>
        <dbReference type="Proteomes" id="UP000321638"/>
    </source>
</evidence>
<dbReference type="RefSeq" id="WP_147846278.1">
    <property type="nucleotide sequence ID" value="NZ_VDUZ01000006.1"/>
</dbReference>
<dbReference type="InterPro" id="IPR050262">
    <property type="entry name" value="Ribose-5P_isomerase"/>
</dbReference>
<dbReference type="GO" id="GO:0004751">
    <property type="term" value="F:ribose-5-phosphate isomerase activity"/>
    <property type="evidence" value="ECO:0007669"/>
    <property type="project" value="UniProtKB-UniRule"/>
</dbReference>
<dbReference type="SUPFAM" id="SSF75445">
    <property type="entry name" value="D-ribose-5-phosphate isomerase (RpiA), lid domain"/>
    <property type="match status" value="1"/>
</dbReference>
<dbReference type="PANTHER" id="PTHR43748:SF3">
    <property type="entry name" value="RIBOSE-5-PHOSPHATE ISOMERASE 3, CHLOROPLASTIC-RELATED"/>
    <property type="match status" value="1"/>
</dbReference>
<gene>
    <name evidence="11 12" type="primary">rpiA</name>
    <name evidence="12" type="ORF">FHP25_07375</name>
</gene>
<feature type="binding site" evidence="11">
    <location>
        <begin position="92"/>
        <end position="95"/>
    </location>
    <ligand>
        <name>substrate</name>
    </ligand>
</feature>
<dbReference type="InterPro" id="IPR020672">
    <property type="entry name" value="Ribose5P_isomerase_typA_subgr"/>
</dbReference>
<dbReference type="SUPFAM" id="SSF100950">
    <property type="entry name" value="NagB/RpiA/CoA transferase-like"/>
    <property type="match status" value="1"/>
</dbReference>
<feature type="binding site" evidence="11">
    <location>
        <begin position="106"/>
        <end position="109"/>
    </location>
    <ligand>
        <name>substrate</name>
    </ligand>
</feature>
<evidence type="ECO:0000256" key="10">
    <source>
        <dbReference type="ARBA" id="ARBA00048090"/>
    </source>
</evidence>
<evidence type="ECO:0000313" key="12">
    <source>
        <dbReference type="EMBL" id="TXL78807.1"/>
    </source>
</evidence>
<dbReference type="Pfam" id="PF06026">
    <property type="entry name" value="Rib_5-P_isom_A"/>
    <property type="match status" value="1"/>
</dbReference>
<dbReference type="InterPro" id="IPR006001">
    <property type="entry name" value="Therm_gnt_kin"/>
</dbReference>
<comment type="catalytic activity">
    <reaction evidence="1 11">
        <text>aldehydo-D-ribose 5-phosphate = D-ribulose 5-phosphate</text>
        <dbReference type="Rhea" id="RHEA:14657"/>
        <dbReference type="ChEBI" id="CHEBI:58121"/>
        <dbReference type="ChEBI" id="CHEBI:58273"/>
        <dbReference type="EC" id="5.3.1.6"/>
    </reaction>
</comment>
<dbReference type="EMBL" id="VDUZ01000006">
    <property type="protein sequence ID" value="TXL78807.1"/>
    <property type="molecule type" value="Genomic_DNA"/>
</dbReference>
<comment type="similarity">
    <text evidence="11">Belongs to the ribose 5-phosphate isomerase family.</text>
</comment>
<dbReference type="NCBIfam" id="TIGR01313">
    <property type="entry name" value="therm_gnt_kin"/>
    <property type="match status" value="1"/>
</dbReference>
<name>A0A5C8PSD1_9HYPH</name>
<evidence type="ECO:0000256" key="11">
    <source>
        <dbReference type="HAMAP-Rule" id="MF_00170"/>
    </source>
</evidence>
<dbReference type="NCBIfam" id="TIGR00021">
    <property type="entry name" value="rpiA"/>
    <property type="match status" value="1"/>
</dbReference>
<keyword evidence="4" id="KW-0808">Transferase</keyword>
<evidence type="ECO:0000256" key="1">
    <source>
        <dbReference type="ARBA" id="ARBA00001713"/>
    </source>
</evidence>
<evidence type="ECO:0000256" key="5">
    <source>
        <dbReference type="ARBA" id="ARBA00022741"/>
    </source>
</evidence>
<sequence>MSATSRSPEASRDAFKRAAAAAAVELVEDGMVVGLGTGSTAAFAVEALAQRHAHGLRFLGIPTSERTAAQARAVGIPLTSFVEHRQIDLTIDGADEVERGTLNLIKGLGGALLREKIVAAASRRLAIVVDGAKLVDRLGANTPVPVEVVPFGLEATSASLEVLGASARLRLTSAGDPFVTDGGNRIIDCSFVAIADPARLEERIRRIVGVVESGLFIGRAHMVFVADPDGVHRLDSAHVHRGKPPVLVVMGVSGSGKSTIAQELAARLGWAFEEGDALHPESNVAKMHAAIALTDEDRQPWLARVAAWIDGQRDRKQPGIITCSALKRSYRRIIIGDRPEVRLVYLRGGHDVIAEHLAGRSGHFMPASLLQSQIDTLEEPSADEDPLTVDVGPPAGQVAEEIIRRLGSSTVVHSGQHR</sequence>
<comment type="pathway">
    <text evidence="11">Carbohydrate degradation; pentose phosphate pathway; D-ribose 5-phosphate from D-ribulose 5-phosphate (non-oxidative stage): step 1/1.</text>
</comment>
<keyword evidence="9 11" id="KW-0413">Isomerase</keyword>
<reference evidence="12 13" key="1">
    <citation type="submission" date="2019-06" db="EMBL/GenBank/DDBJ databases">
        <title>New taxonomy in bacterial strain CC-CFT640, isolated from vineyard.</title>
        <authorList>
            <person name="Lin S.-Y."/>
            <person name="Tsai C.-F."/>
            <person name="Young C.-C."/>
        </authorList>
    </citation>
    <scope>NUCLEOTIDE SEQUENCE [LARGE SCALE GENOMIC DNA]</scope>
    <source>
        <strain evidence="12 13">CC-CFT640</strain>
    </source>
</reference>
<dbReference type="Gene3D" id="3.40.50.1360">
    <property type="match status" value="1"/>
</dbReference>
<dbReference type="Proteomes" id="UP000321638">
    <property type="component" value="Unassembled WGS sequence"/>
</dbReference>
<comment type="caution">
    <text evidence="12">The sequence shown here is derived from an EMBL/GenBank/DDBJ whole genome shotgun (WGS) entry which is preliminary data.</text>
</comment>
<proteinExistence type="inferred from homology"/>
<accession>A0A5C8PSD1</accession>
<organism evidence="12 13">
    <name type="scientific">Vineibacter terrae</name>
    <dbReference type="NCBI Taxonomy" id="2586908"/>
    <lineage>
        <taxon>Bacteria</taxon>
        <taxon>Pseudomonadati</taxon>
        <taxon>Pseudomonadota</taxon>
        <taxon>Alphaproteobacteria</taxon>
        <taxon>Hyphomicrobiales</taxon>
        <taxon>Vineibacter</taxon>
    </lineage>
</organism>
<dbReference type="Gene3D" id="3.30.70.260">
    <property type="match status" value="1"/>
</dbReference>
<dbReference type="CDD" id="cd02021">
    <property type="entry name" value="GntK"/>
    <property type="match status" value="1"/>
</dbReference>
<dbReference type="FunFam" id="3.40.50.300:FF:000522">
    <property type="entry name" value="Gluconokinase"/>
    <property type="match status" value="1"/>
</dbReference>
<dbReference type="AlphaFoldDB" id="A0A5C8PSD1"/>
<evidence type="ECO:0000256" key="9">
    <source>
        <dbReference type="ARBA" id="ARBA00023235"/>
    </source>
</evidence>
<comment type="pathway">
    <text evidence="2">Carbohydrate acid metabolism.</text>
</comment>